<feature type="compositionally biased region" description="Polar residues" evidence="4">
    <location>
        <begin position="199"/>
        <end position="213"/>
    </location>
</feature>
<dbReference type="SUPFAM" id="SSF103088">
    <property type="entry name" value="OmpA-like"/>
    <property type="match status" value="1"/>
</dbReference>
<sequence length="231" mass="24740">MKTKLLPIVAILSAMSFTAQADNTNTSAEPKAAATPAANNDIKDNGQRGYVIDSDGDVVRDSWGACVRTIEWTEETEIARCEGKEETVAPVVVAPAPIAKPAPVVIAPVPVAKPAPKPIPTIAQLRGFFDTESATLKSSAKHELDLYADFMTANPNTNIRITGHTDSRGEASYNQQLSEKRADAVKAYLVNKGISANRMTASGEGESNPTADNNTREGRAHNRRVDVELVK</sequence>
<evidence type="ECO:0000256" key="4">
    <source>
        <dbReference type="SAM" id="MobiDB-lite"/>
    </source>
</evidence>
<evidence type="ECO:0000256" key="3">
    <source>
        <dbReference type="ARBA" id="ARBA00023237"/>
    </source>
</evidence>
<dbReference type="InterPro" id="IPR036737">
    <property type="entry name" value="OmpA-like_sf"/>
</dbReference>
<feature type="domain" description="OmpA-like" evidence="5">
    <location>
        <begin position="116"/>
        <end position="231"/>
    </location>
</feature>
<evidence type="ECO:0000256" key="1">
    <source>
        <dbReference type="ARBA" id="ARBA00004442"/>
    </source>
</evidence>
<keyword evidence="3" id="KW-0998">Cell outer membrane</keyword>
<dbReference type="InterPro" id="IPR006664">
    <property type="entry name" value="OMP_bac"/>
</dbReference>
<dbReference type="InterPro" id="IPR006665">
    <property type="entry name" value="OmpA-like"/>
</dbReference>
<organism evidence="6">
    <name type="scientific">hydrothermal vent metagenome</name>
    <dbReference type="NCBI Taxonomy" id="652676"/>
    <lineage>
        <taxon>unclassified sequences</taxon>
        <taxon>metagenomes</taxon>
        <taxon>ecological metagenomes</taxon>
    </lineage>
</organism>
<reference evidence="6" key="1">
    <citation type="submission" date="2018-06" db="EMBL/GenBank/DDBJ databases">
        <authorList>
            <person name="Zhirakovskaya E."/>
        </authorList>
    </citation>
    <scope>NUCLEOTIDE SEQUENCE</scope>
</reference>
<evidence type="ECO:0000256" key="2">
    <source>
        <dbReference type="ARBA" id="ARBA00023136"/>
    </source>
</evidence>
<evidence type="ECO:0000313" key="6">
    <source>
        <dbReference type="EMBL" id="VAW49491.1"/>
    </source>
</evidence>
<protein>
    <submittedName>
        <fullName evidence="6">Outer membrane protein A</fullName>
    </submittedName>
</protein>
<dbReference type="PRINTS" id="PR01023">
    <property type="entry name" value="NAFLGMOTY"/>
</dbReference>
<feature type="compositionally biased region" description="Basic and acidic residues" evidence="4">
    <location>
        <begin position="214"/>
        <end position="231"/>
    </location>
</feature>
<dbReference type="PANTHER" id="PTHR30329:SF21">
    <property type="entry name" value="LIPOPROTEIN YIAD-RELATED"/>
    <property type="match status" value="1"/>
</dbReference>
<proteinExistence type="predicted"/>
<dbReference type="PANTHER" id="PTHR30329">
    <property type="entry name" value="STATOR ELEMENT OF FLAGELLAR MOTOR COMPLEX"/>
    <property type="match status" value="1"/>
</dbReference>
<name>A0A3B0W2G7_9ZZZZ</name>
<comment type="subcellular location">
    <subcellularLocation>
        <location evidence="1">Cell outer membrane</location>
    </subcellularLocation>
</comment>
<dbReference type="InterPro" id="IPR050330">
    <property type="entry name" value="Bact_OuterMem_StrucFunc"/>
</dbReference>
<keyword evidence="2" id="KW-0472">Membrane</keyword>
<dbReference type="Pfam" id="PF00691">
    <property type="entry name" value="OmpA"/>
    <property type="match status" value="1"/>
</dbReference>
<dbReference type="PROSITE" id="PS51123">
    <property type="entry name" value="OMPA_2"/>
    <property type="match status" value="1"/>
</dbReference>
<dbReference type="Gene3D" id="3.30.1330.60">
    <property type="entry name" value="OmpA-like domain"/>
    <property type="match status" value="1"/>
</dbReference>
<dbReference type="PRINTS" id="PR01021">
    <property type="entry name" value="OMPADOMAIN"/>
</dbReference>
<gene>
    <name evidence="6" type="ORF">MNBD_GAMMA04-322</name>
</gene>
<accession>A0A3B0W2G7</accession>
<dbReference type="CDD" id="cd07185">
    <property type="entry name" value="OmpA_C-like"/>
    <property type="match status" value="1"/>
</dbReference>
<dbReference type="EMBL" id="UOFB01000354">
    <property type="protein sequence ID" value="VAW49491.1"/>
    <property type="molecule type" value="Genomic_DNA"/>
</dbReference>
<dbReference type="AlphaFoldDB" id="A0A3B0W2G7"/>
<evidence type="ECO:0000259" key="5">
    <source>
        <dbReference type="PROSITE" id="PS51123"/>
    </source>
</evidence>
<dbReference type="GO" id="GO:0009279">
    <property type="term" value="C:cell outer membrane"/>
    <property type="evidence" value="ECO:0007669"/>
    <property type="project" value="UniProtKB-SubCell"/>
</dbReference>
<feature type="region of interest" description="Disordered" evidence="4">
    <location>
        <begin position="199"/>
        <end position="231"/>
    </location>
</feature>